<evidence type="ECO:0000256" key="2">
    <source>
        <dbReference type="ARBA" id="ARBA00023054"/>
    </source>
</evidence>
<organism evidence="6">
    <name type="scientific">Absidia glauca</name>
    <name type="common">Pin mould</name>
    <dbReference type="NCBI Taxonomy" id="4829"/>
    <lineage>
        <taxon>Eukaryota</taxon>
        <taxon>Fungi</taxon>
        <taxon>Fungi incertae sedis</taxon>
        <taxon>Mucoromycota</taxon>
        <taxon>Mucoromycotina</taxon>
        <taxon>Mucoromycetes</taxon>
        <taxon>Mucorales</taxon>
        <taxon>Cunninghamellaceae</taxon>
        <taxon>Absidia</taxon>
    </lineage>
</organism>
<dbReference type="PROSITE" id="PS50086">
    <property type="entry name" value="TBC_RABGAP"/>
    <property type="match status" value="1"/>
</dbReference>
<dbReference type="InParanoid" id="A0A168MSF0"/>
<accession>A0A168MSF0</accession>
<dbReference type="InterPro" id="IPR000195">
    <property type="entry name" value="Rab-GAP-TBC_dom"/>
</dbReference>
<feature type="domain" description="Rab-GAP TBC" evidence="5">
    <location>
        <begin position="134"/>
        <end position="317"/>
    </location>
</feature>
<dbReference type="GO" id="GO:0005096">
    <property type="term" value="F:GTPase activator activity"/>
    <property type="evidence" value="ECO:0007669"/>
    <property type="project" value="UniProtKB-KW"/>
</dbReference>
<dbReference type="OMA" id="HESECFC"/>
<dbReference type="OrthoDB" id="295078at2759"/>
<name>A0A168MSF0_ABSGL</name>
<gene>
    <name evidence="6" type="primary">ABSGL_04680.1 scaffold 5764</name>
</gene>
<evidence type="ECO:0000313" key="6">
    <source>
        <dbReference type="EMBL" id="SAL99099.1"/>
    </source>
</evidence>
<dbReference type="PANTHER" id="PTHR47219">
    <property type="entry name" value="RAB GTPASE-ACTIVATING PROTEIN 1-LIKE"/>
    <property type="match status" value="1"/>
</dbReference>
<protein>
    <recommendedName>
        <fullName evidence="5">Rab-GAP TBC domain-containing protein</fullName>
    </recommendedName>
</protein>
<sequence length="535" mass="61426">MASLDILQTSGPPAKETHTSQPTSLPSYSDGASESGDTLSTIESISPKPTGRQRRGTISQQQQPTIELKSTISKDQDDNTIKDELDEQDSSGQDKQLCEEPDDTDWEFWSQVISDYDRVAKAEPKVLLLHVQRGVPHALRGMVWQLFAKSKDVKLEQRYMQLLKEESVYEKAIVRDLERTFPHVGYFQNKEGQDALFNIVKAYSIYEPDVGYCQGIAFIAGPLLVNMPEEEAFGVLIKLMDRYQLKGHFAPQLNLLHQRMYQLDGLIHDHLPHIYRHFENQGIRSNMYASQWFMTLFAYKFPFHFVFRVYDLILAQGIEALHRLAIALLEKNQSHILSMEFDTLLQFLTSDILETYKDDIGSLLTDAYAIKIIPRRLDKLAKEYQVESAKANTEAEAIEALRRQNKLLSETARQLESNMTQLNKEHLQVANQLIETKMDIARINDENDALRQQAYDLKKALETLPGDVEMRVTDELEVLSTKNAALTQRNAALEEQLAYMEKMVVDIKVLYAESENEREALRQRLADLKRLMGQH</sequence>
<dbReference type="FunFam" id="1.10.10.750:FF:000003">
    <property type="entry name" value="GTPase activating protein (Evi5)"/>
    <property type="match status" value="1"/>
</dbReference>
<dbReference type="Gene3D" id="1.10.8.270">
    <property type="entry name" value="putative rabgap domain of human tbc1 domain family member 14 like domains"/>
    <property type="match status" value="1"/>
</dbReference>
<dbReference type="PANTHER" id="PTHR47219:SF9">
    <property type="entry name" value="GTPASE ACTIVATING PROTEIN AND CENTROSOME-ASSOCIATED, ISOFORM B"/>
    <property type="match status" value="1"/>
</dbReference>
<evidence type="ECO:0000256" key="1">
    <source>
        <dbReference type="ARBA" id="ARBA00022468"/>
    </source>
</evidence>
<dbReference type="GO" id="GO:0031267">
    <property type="term" value="F:small GTPase binding"/>
    <property type="evidence" value="ECO:0007669"/>
    <property type="project" value="TreeGrafter"/>
</dbReference>
<dbReference type="EMBL" id="LT552482">
    <property type="protein sequence ID" value="SAL99099.1"/>
    <property type="molecule type" value="Genomic_DNA"/>
</dbReference>
<dbReference type="Gene3D" id="1.10.472.80">
    <property type="entry name" value="Ypt/Rab-GAP domain of gyp1p, domain 3"/>
    <property type="match status" value="1"/>
</dbReference>
<feature type="compositionally biased region" description="Polar residues" evidence="4">
    <location>
        <begin position="19"/>
        <end position="44"/>
    </location>
</feature>
<feature type="compositionally biased region" description="Polar residues" evidence="4">
    <location>
        <begin position="1"/>
        <end position="11"/>
    </location>
</feature>
<feature type="coiled-coil region" evidence="3">
    <location>
        <begin position="381"/>
        <end position="531"/>
    </location>
</feature>
<dbReference type="Pfam" id="PF23436">
    <property type="entry name" value="RabGap-TBC_2"/>
    <property type="match status" value="1"/>
</dbReference>
<keyword evidence="1" id="KW-0343">GTPase activation</keyword>
<dbReference type="Gene3D" id="1.10.10.750">
    <property type="entry name" value="Ypt/Rab-GAP domain of gyp1p, domain 1"/>
    <property type="match status" value="1"/>
</dbReference>
<dbReference type="InterPro" id="IPR035969">
    <property type="entry name" value="Rab-GAP_TBC_sf"/>
</dbReference>
<dbReference type="FunFam" id="1.10.8.270:FF:000001">
    <property type="entry name" value="TBC1 domain family member 1"/>
    <property type="match status" value="1"/>
</dbReference>
<dbReference type="FunFam" id="1.10.472.80:FF:000027">
    <property type="entry name" value="GTPase activating protein (Evi5)"/>
    <property type="match status" value="1"/>
</dbReference>
<keyword evidence="7" id="KW-1185">Reference proteome</keyword>
<proteinExistence type="predicted"/>
<keyword evidence="2 3" id="KW-0175">Coiled coil</keyword>
<dbReference type="Proteomes" id="UP000078561">
    <property type="component" value="Unassembled WGS sequence"/>
</dbReference>
<reference evidence="6" key="1">
    <citation type="submission" date="2016-04" db="EMBL/GenBank/DDBJ databases">
        <authorList>
            <person name="Evans L.H."/>
            <person name="Alamgir A."/>
            <person name="Owens N."/>
            <person name="Weber N.D."/>
            <person name="Virtaneva K."/>
            <person name="Barbian K."/>
            <person name="Babar A."/>
            <person name="Rosenke K."/>
        </authorList>
    </citation>
    <scope>NUCLEOTIDE SEQUENCE [LARGE SCALE GENOMIC DNA]</scope>
    <source>
        <strain evidence="6">CBS 101.48</strain>
    </source>
</reference>
<evidence type="ECO:0000256" key="4">
    <source>
        <dbReference type="SAM" id="MobiDB-lite"/>
    </source>
</evidence>
<feature type="compositionally biased region" description="Polar residues" evidence="4">
    <location>
        <begin position="56"/>
        <end position="66"/>
    </location>
</feature>
<dbReference type="SMART" id="SM00164">
    <property type="entry name" value="TBC"/>
    <property type="match status" value="1"/>
</dbReference>
<dbReference type="SUPFAM" id="SSF47923">
    <property type="entry name" value="Ypt/Rab-GAP domain of gyp1p"/>
    <property type="match status" value="2"/>
</dbReference>
<dbReference type="AlphaFoldDB" id="A0A168MSF0"/>
<evidence type="ECO:0000256" key="3">
    <source>
        <dbReference type="SAM" id="Coils"/>
    </source>
</evidence>
<evidence type="ECO:0000259" key="5">
    <source>
        <dbReference type="PROSITE" id="PS50086"/>
    </source>
</evidence>
<dbReference type="InterPro" id="IPR050302">
    <property type="entry name" value="Rab_GAP_TBC_domain"/>
</dbReference>
<feature type="region of interest" description="Disordered" evidence="4">
    <location>
        <begin position="1"/>
        <end position="66"/>
    </location>
</feature>
<dbReference type="STRING" id="4829.A0A168MSF0"/>
<evidence type="ECO:0000313" key="7">
    <source>
        <dbReference type="Proteomes" id="UP000078561"/>
    </source>
</evidence>